<dbReference type="RefSeq" id="WP_167681113.1">
    <property type="nucleotide sequence ID" value="NZ_QHLQ01000001.1"/>
</dbReference>
<dbReference type="SMART" id="SM00257">
    <property type="entry name" value="LysM"/>
    <property type="match status" value="2"/>
</dbReference>
<dbReference type="Pfam" id="PF01476">
    <property type="entry name" value="LysM"/>
    <property type="match status" value="2"/>
</dbReference>
<organism evidence="3 4">
    <name type="scientific">Parasedimentitalea denitrificans</name>
    <dbReference type="NCBI Taxonomy" id="2211118"/>
    <lineage>
        <taxon>Bacteria</taxon>
        <taxon>Pseudomonadati</taxon>
        <taxon>Pseudomonadota</taxon>
        <taxon>Alphaproteobacteria</taxon>
        <taxon>Rhodobacterales</taxon>
        <taxon>Paracoccaceae</taxon>
        <taxon>Parasedimentitalea</taxon>
    </lineage>
</organism>
<dbReference type="PROSITE" id="PS51782">
    <property type="entry name" value="LYSM"/>
    <property type="match status" value="2"/>
</dbReference>
<dbReference type="InterPro" id="IPR018392">
    <property type="entry name" value="LysM"/>
</dbReference>
<dbReference type="CDD" id="cd00118">
    <property type="entry name" value="LysM"/>
    <property type="match status" value="2"/>
</dbReference>
<accession>A0ABX0W196</accession>
<feature type="region of interest" description="Disordered" evidence="1">
    <location>
        <begin position="154"/>
        <end position="188"/>
    </location>
</feature>
<feature type="domain" description="LysM" evidence="2">
    <location>
        <begin position="78"/>
        <end position="122"/>
    </location>
</feature>
<dbReference type="InterPro" id="IPR036779">
    <property type="entry name" value="LysM_dom_sf"/>
</dbReference>
<dbReference type="EMBL" id="QHLQ01000001">
    <property type="protein sequence ID" value="NIZ59425.1"/>
    <property type="molecule type" value="Genomic_DNA"/>
</dbReference>
<evidence type="ECO:0000313" key="4">
    <source>
        <dbReference type="Proteomes" id="UP001429564"/>
    </source>
</evidence>
<dbReference type="InterPro" id="IPR011055">
    <property type="entry name" value="Dup_hybrid_motif"/>
</dbReference>
<reference evidence="3 4" key="1">
    <citation type="submission" date="2018-05" db="EMBL/GenBank/DDBJ databases">
        <authorList>
            <person name="Zhang Y.-J."/>
        </authorList>
    </citation>
    <scope>NUCLEOTIDE SEQUENCE [LARGE SCALE GENOMIC DNA]</scope>
    <source>
        <strain evidence="3 4">CY04</strain>
    </source>
</reference>
<keyword evidence="4" id="KW-1185">Reference proteome</keyword>
<dbReference type="Gene3D" id="3.10.350.10">
    <property type="entry name" value="LysM domain"/>
    <property type="match status" value="2"/>
</dbReference>
<dbReference type="InterPro" id="IPR016047">
    <property type="entry name" value="M23ase_b-sheet_dom"/>
</dbReference>
<dbReference type="PANTHER" id="PTHR21666">
    <property type="entry name" value="PEPTIDASE-RELATED"/>
    <property type="match status" value="1"/>
</dbReference>
<dbReference type="InterPro" id="IPR050570">
    <property type="entry name" value="Cell_wall_metabolism_enzyme"/>
</dbReference>
<dbReference type="PANTHER" id="PTHR21666:SF270">
    <property type="entry name" value="MUREIN HYDROLASE ACTIVATOR ENVC"/>
    <property type="match status" value="1"/>
</dbReference>
<evidence type="ECO:0000259" key="2">
    <source>
        <dbReference type="PROSITE" id="PS51782"/>
    </source>
</evidence>
<name>A0ABX0W196_9RHOB</name>
<dbReference type="Pfam" id="PF01551">
    <property type="entry name" value="Peptidase_M23"/>
    <property type="match status" value="1"/>
</dbReference>
<evidence type="ECO:0000313" key="3">
    <source>
        <dbReference type="EMBL" id="NIZ59425.1"/>
    </source>
</evidence>
<evidence type="ECO:0000256" key="1">
    <source>
        <dbReference type="SAM" id="MobiDB-lite"/>
    </source>
</evidence>
<dbReference type="Gene3D" id="2.70.70.10">
    <property type="entry name" value="Glucose Permease (Domain IIA)"/>
    <property type="match status" value="1"/>
</dbReference>
<dbReference type="SUPFAM" id="SSF51261">
    <property type="entry name" value="Duplicated hybrid motif"/>
    <property type="match status" value="1"/>
</dbReference>
<sequence>MPVTSTRTRRLTGKPTRSLIRGTAIVSLVALTAACEGPLDYDLRGQIGAFNTSNAAQTATTGRPDADDRGLITYPNYQVAVARRGDTVADIATRVGLPVDEVARFNGVNSTDGLRPGEVLALPRRAPDQVISSGQANPGSVDIEQLAGSAIDGAATTSPNPGSVTTTQLQPAPSRVEKPEVQPGPEPVRHRVARGETAYTVSRLYQVPVKALAEWNGLGSDFAIREGQYLLIPLKDQSAPAVAAPAAVTSVTVPGEGTTTPTPPSSTKPLPQETVAPAAAAQDVPEVEVPQPTRSSQAAMSFPVQGKIIRAYSKGKNDGIDIAAAAGTAVKAARSGTVAAITEDSNKVPIIVIRHDSKLLTVYANVDNISIKKGDRVKRGQTIASLRSGDDAYVHFEVRDGFDSVDPLPYLQ</sequence>
<dbReference type="PROSITE" id="PS51257">
    <property type="entry name" value="PROKAR_LIPOPROTEIN"/>
    <property type="match status" value="1"/>
</dbReference>
<dbReference type="SUPFAM" id="SSF54106">
    <property type="entry name" value="LysM domain"/>
    <property type="match status" value="2"/>
</dbReference>
<proteinExistence type="predicted"/>
<feature type="domain" description="LysM" evidence="2">
    <location>
        <begin position="188"/>
        <end position="232"/>
    </location>
</feature>
<feature type="region of interest" description="Disordered" evidence="1">
    <location>
        <begin position="253"/>
        <end position="284"/>
    </location>
</feature>
<protein>
    <submittedName>
        <fullName evidence="3">Peptidase M23</fullName>
    </submittedName>
</protein>
<gene>
    <name evidence="3" type="ORF">DL239_00385</name>
</gene>
<feature type="compositionally biased region" description="Polar residues" evidence="1">
    <location>
        <begin position="155"/>
        <end position="171"/>
    </location>
</feature>
<dbReference type="Proteomes" id="UP001429564">
    <property type="component" value="Unassembled WGS sequence"/>
</dbReference>
<comment type="caution">
    <text evidence="3">The sequence shown here is derived from an EMBL/GenBank/DDBJ whole genome shotgun (WGS) entry which is preliminary data.</text>
</comment>
<dbReference type="CDD" id="cd12797">
    <property type="entry name" value="M23_peptidase"/>
    <property type="match status" value="1"/>
</dbReference>